<comment type="subcellular location">
    <subcellularLocation>
        <location evidence="1">Cell membrane</location>
        <topology evidence="1">Lipid-anchor</topology>
        <topology evidence="1">GPI-anchor</topology>
    </subcellularLocation>
    <subcellularLocation>
        <location evidence="2">Secreted</location>
    </subcellularLocation>
</comment>
<name>A0A1U7LRD1_NEOID</name>
<keyword evidence="20" id="KW-1185">Reference proteome</keyword>
<keyword evidence="11" id="KW-0472">Membrane</keyword>
<evidence type="ECO:0000256" key="13">
    <source>
        <dbReference type="ARBA" id="ARBA00023180"/>
    </source>
</evidence>
<dbReference type="InterPro" id="IPR051735">
    <property type="entry name" value="CFEM_domain"/>
</dbReference>
<organism evidence="19 20">
    <name type="scientific">Neolecta irregularis (strain DAH-3)</name>
    <dbReference type="NCBI Taxonomy" id="1198029"/>
    <lineage>
        <taxon>Eukaryota</taxon>
        <taxon>Fungi</taxon>
        <taxon>Dikarya</taxon>
        <taxon>Ascomycota</taxon>
        <taxon>Taphrinomycotina</taxon>
        <taxon>Neolectales</taxon>
        <taxon>Neolectaceae</taxon>
        <taxon>Neolecta</taxon>
    </lineage>
</organism>
<evidence type="ECO:0000313" key="19">
    <source>
        <dbReference type="EMBL" id="OLL25204.1"/>
    </source>
</evidence>
<evidence type="ECO:0000256" key="17">
    <source>
        <dbReference type="SAM" id="SignalP"/>
    </source>
</evidence>
<dbReference type="PANTHER" id="PTHR37928">
    <property type="entry name" value="CFEM DOMAIN PROTEIN (AFU_ORTHOLOGUE AFUA_6G14090)"/>
    <property type="match status" value="1"/>
</dbReference>
<feature type="disulfide bond" evidence="15">
    <location>
        <begin position="51"/>
        <end position="84"/>
    </location>
</feature>
<evidence type="ECO:0000256" key="11">
    <source>
        <dbReference type="ARBA" id="ARBA00023136"/>
    </source>
</evidence>
<dbReference type="Pfam" id="PF05730">
    <property type="entry name" value="CFEM"/>
    <property type="match status" value="1"/>
</dbReference>
<keyword evidence="6" id="KW-0349">Heme</keyword>
<dbReference type="EMBL" id="LXFE01000474">
    <property type="protein sequence ID" value="OLL25204.1"/>
    <property type="molecule type" value="Genomic_DNA"/>
</dbReference>
<dbReference type="AlphaFoldDB" id="A0A1U7LRD1"/>
<evidence type="ECO:0000256" key="8">
    <source>
        <dbReference type="ARBA" id="ARBA00022723"/>
    </source>
</evidence>
<evidence type="ECO:0000256" key="15">
    <source>
        <dbReference type="PROSITE-ProRule" id="PRU01356"/>
    </source>
</evidence>
<reference evidence="19 20" key="1">
    <citation type="submission" date="2016-04" db="EMBL/GenBank/DDBJ databases">
        <title>Evolutionary innovation and constraint leading to complex multicellularity in the Ascomycota.</title>
        <authorList>
            <person name="Cisse O."/>
            <person name="Nguyen A."/>
            <person name="Hewitt D.A."/>
            <person name="Jedd G."/>
            <person name="Stajich J.E."/>
        </authorList>
    </citation>
    <scope>NUCLEOTIDE SEQUENCE [LARGE SCALE GENOMIC DNA]</scope>
    <source>
        <strain evidence="19 20">DAH-3</strain>
    </source>
</reference>
<keyword evidence="9 17" id="KW-0732">Signal</keyword>
<evidence type="ECO:0000256" key="16">
    <source>
        <dbReference type="SAM" id="MobiDB-lite"/>
    </source>
</evidence>
<keyword evidence="10" id="KW-0408">Iron</keyword>
<sequence length="193" mass="19029">MRFAILSLVSFISIVSAAIQDNVPACALKCINDNPNAKCPQTNPSWFVCNCGDPKWLKIVVDCAAKACQQSDLDIAVAEGVQGCDAAGYKLAAPSVVAAAIGADLGDKTLPTTVAGVTFASTYPNSAAASGGANPVVTTPSATPNTASSSSSTGSGVSSSNTTASGSGNPKSGAEKAALGSLVVGIILGTMMV</sequence>
<keyword evidence="8" id="KW-0479">Metal-binding</keyword>
<dbReference type="InterPro" id="IPR008427">
    <property type="entry name" value="Extracellular_membr_CFEM_dom"/>
</dbReference>
<evidence type="ECO:0000256" key="6">
    <source>
        <dbReference type="ARBA" id="ARBA00022617"/>
    </source>
</evidence>
<proteinExistence type="inferred from homology"/>
<evidence type="ECO:0000256" key="14">
    <source>
        <dbReference type="ARBA" id="ARBA00023288"/>
    </source>
</evidence>
<evidence type="ECO:0000256" key="4">
    <source>
        <dbReference type="ARBA" id="ARBA00022475"/>
    </source>
</evidence>
<dbReference type="PANTHER" id="PTHR37928:SF2">
    <property type="entry name" value="GPI ANCHORED CFEM DOMAIN PROTEIN (AFU_ORTHOLOGUE AFUA_6G10580)"/>
    <property type="match status" value="1"/>
</dbReference>
<keyword evidence="14" id="KW-0449">Lipoprotein</keyword>
<comment type="similarity">
    <text evidence="3">Belongs to the RBT5 family.</text>
</comment>
<dbReference type="GO" id="GO:0046872">
    <property type="term" value="F:metal ion binding"/>
    <property type="evidence" value="ECO:0007669"/>
    <property type="project" value="UniProtKB-KW"/>
</dbReference>
<keyword evidence="5" id="KW-0964">Secreted</keyword>
<keyword evidence="12 15" id="KW-1015">Disulfide bond</keyword>
<evidence type="ECO:0000256" key="1">
    <source>
        <dbReference type="ARBA" id="ARBA00004609"/>
    </source>
</evidence>
<gene>
    <name evidence="19" type="ORF">NEOLI_004000</name>
</gene>
<feature type="chain" id="PRO_5012594949" evidence="17">
    <location>
        <begin position="18"/>
        <end position="193"/>
    </location>
</feature>
<feature type="domain" description="CFEM" evidence="18">
    <location>
        <begin position="1"/>
        <end position="111"/>
    </location>
</feature>
<evidence type="ECO:0000256" key="9">
    <source>
        <dbReference type="ARBA" id="ARBA00022729"/>
    </source>
</evidence>
<evidence type="ECO:0000313" key="20">
    <source>
        <dbReference type="Proteomes" id="UP000186594"/>
    </source>
</evidence>
<evidence type="ECO:0000256" key="12">
    <source>
        <dbReference type="ARBA" id="ARBA00023157"/>
    </source>
</evidence>
<feature type="region of interest" description="Disordered" evidence="16">
    <location>
        <begin position="126"/>
        <end position="174"/>
    </location>
</feature>
<dbReference type="Proteomes" id="UP000186594">
    <property type="component" value="Unassembled WGS sequence"/>
</dbReference>
<evidence type="ECO:0000256" key="3">
    <source>
        <dbReference type="ARBA" id="ARBA00010031"/>
    </source>
</evidence>
<evidence type="ECO:0000256" key="2">
    <source>
        <dbReference type="ARBA" id="ARBA00004613"/>
    </source>
</evidence>
<dbReference type="GO" id="GO:0005886">
    <property type="term" value="C:plasma membrane"/>
    <property type="evidence" value="ECO:0007669"/>
    <property type="project" value="UniProtKB-SubCell"/>
</dbReference>
<keyword evidence="4" id="KW-1003">Cell membrane</keyword>
<dbReference type="GO" id="GO:0005576">
    <property type="term" value="C:extracellular region"/>
    <property type="evidence" value="ECO:0007669"/>
    <property type="project" value="UniProtKB-SubCell"/>
</dbReference>
<protein>
    <submittedName>
        <fullName evidence="19">Putative GPI-anchored protein 7</fullName>
    </submittedName>
</protein>
<keyword evidence="13" id="KW-0325">Glycoprotein</keyword>
<comment type="caution">
    <text evidence="19">The sequence shown here is derived from an EMBL/GenBank/DDBJ whole genome shotgun (WGS) entry which is preliminary data.</text>
</comment>
<dbReference type="PROSITE" id="PS52012">
    <property type="entry name" value="CFEM"/>
    <property type="match status" value="1"/>
</dbReference>
<feature type="compositionally biased region" description="Low complexity" evidence="16">
    <location>
        <begin position="133"/>
        <end position="170"/>
    </location>
</feature>
<keyword evidence="7" id="KW-0336">GPI-anchor</keyword>
<evidence type="ECO:0000256" key="5">
    <source>
        <dbReference type="ARBA" id="ARBA00022525"/>
    </source>
</evidence>
<accession>A0A1U7LRD1</accession>
<feature type="signal peptide" evidence="17">
    <location>
        <begin position="1"/>
        <end position="17"/>
    </location>
</feature>
<comment type="caution">
    <text evidence="15">Lacks conserved residue(s) required for the propagation of feature annotation.</text>
</comment>
<evidence type="ECO:0000256" key="7">
    <source>
        <dbReference type="ARBA" id="ARBA00022622"/>
    </source>
</evidence>
<dbReference type="GO" id="GO:0098552">
    <property type="term" value="C:side of membrane"/>
    <property type="evidence" value="ECO:0007669"/>
    <property type="project" value="UniProtKB-KW"/>
</dbReference>
<evidence type="ECO:0000259" key="18">
    <source>
        <dbReference type="PROSITE" id="PS52012"/>
    </source>
</evidence>
<evidence type="ECO:0000256" key="10">
    <source>
        <dbReference type="ARBA" id="ARBA00023004"/>
    </source>
</evidence>